<feature type="transmembrane region" description="Helical" evidence="1">
    <location>
        <begin position="6"/>
        <end position="27"/>
    </location>
</feature>
<comment type="caution">
    <text evidence="3">The sequence shown here is derived from an EMBL/GenBank/DDBJ whole genome shotgun (WGS) entry which is preliminary data.</text>
</comment>
<keyword evidence="1" id="KW-0812">Transmembrane</keyword>
<dbReference type="Pfam" id="PF01569">
    <property type="entry name" value="PAP2"/>
    <property type="match status" value="1"/>
</dbReference>
<gene>
    <name evidence="3" type="ORF">DI563_18780</name>
</gene>
<feature type="domain" description="Phosphatidic acid phosphatase type 2/haloperoxidase" evidence="2">
    <location>
        <begin position="19"/>
        <end position="144"/>
    </location>
</feature>
<keyword evidence="1" id="KW-1133">Transmembrane helix</keyword>
<feature type="transmembrane region" description="Helical" evidence="1">
    <location>
        <begin position="126"/>
        <end position="144"/>
    </location>
</feature>
<dbReference type="Proteomes" id="UP000249135">
    <property type="component" value="Unassembled WGS sequence"/>
</dbReference>
<feature type="transmembrane region" description="Helical" evidence="1">
    <location>
        <begin position="39"/>
        <end position="61"/>
    </location>
</feature>
<dbReference type="InterPro" id="IPR036938">
    <property type="entry name" value="PAP2/HPO_sf"/>
</dbReference>
<reference evidence="3 4" key="1">
    <citation type="submission" date="2017-08" db="EMBL/GenBank/DDBJ databases">
        <title>Infants hospitalized years apart are colonized by the same room-sourced microbial strains.</title>
        <authorList>
            <person name="Brooks B."/>
            <person name="Olm M.R."/>
            <person name="Firek B.A."/>
            <person name="Baker R."/>
            <person name="Thomas B.C."/>
            <person name="Morowitz M.J."/>
            <person name="Banfield J.F."/>
        </authorList>
    </citation>
    <scope>NUCLEOTIDE SEQUENCE [LARGE SCALE GENOMIC DNA]</scope>
    <source>
        <strain evidence="3">S2_005_003_R2_41</strain>
    </source>
</reference>
<dbReference type="Gene3D" id="1.20.144.10">
    <property type="entry name" value="Phosphatidic acid phosphatase type 2/haloperoxidase"/>
    <property type="match status" value="1"/>
</dbReference>
<feature type="transmembrane region" description="Helical" evidence="1">
    <location>
        <begin position="73"/>
        <end position="92"/>
    </location>
</feature>
<dbReference type="SUPFAM" id="SSF48317">
    <property type="entry name" value="Acid phosphatase/Vanadium-dependent haloperoxidase"/>
    <property type="match status" value="1"/>
</dbReference>
<proteinExistence type="predicted"/>
<dbReference type="SMART" id="SM00014">
    <property type="entry name" value="acidPPc"/>
    <property type="match status" value="1"/>
</dbReference>
<evidence type="ECO:0000313" key="3">
    <source>
        <dbReference type="EMBL" id="PZQ70186.1"/>
    </source>
</evidence>
<organism evidence="3 4">
    <name type="scientific">Variovorax paradoxus</name>
    <dbReference type="NCBI Taxonomy" id="34073"/>
    <lineage>
        <taxon>Bacteria</taxon>
        <taxon>Pseudomonadati</taxon>
        <taxon>Pseudomonadota</taxon>
        <taxon>Betaproteobacteria</taxon>
        <taxon>Burkholderiales</taxon>
        <taxon>Comamonadaceae</taxon>
        <taxon>Variovorax</taxon>
    </lineage>
</organism>
<evidence type="ECO:0000256" key="1">
    <source>
        <dbReference type="SAM" id="Phobius"/>
    </source>
</evidence>
<evidence type="ECO:0000313" key="4">
    <source>
        <dbReference type="Proteomes" id="UP000249135"/>
    </source>
</evidence>
<protein>
    <recommendedName>
        <fullName evidence="2">Phosphatidic acid phosphatase type 2/haloperoxidase domain-containing protein</fullName>
    </recommendedName>
</protein>
<name>A0A2W5PXP8_VARPD</name>
<evidence type="ECO:0000259" key="2">
    <source>
        <dbReference type="SMART" id="SM00014"/>
    </source>
</evidence>
<dbReference type="AlphaFoldDB" id="A0A2W5PXP8"/>
<dbReference type="EMBL" id="QFPP01000278">
    <property type="protein sequence ID" value="PZQ70186.1"/>
    <property type="molecule type" value="Genomic_DNA"/>
</dbReference>
<feature type="transmembrane region" description="Helical" evidence="1">
    <location>
        <begin position="99"/>
        <end position="120"/>
    </location>
</feature>
<accession>A0A2W5PXP8</accession>
<sequence length="219" mass="23700">MLDWHTFTWLGDSGLLLPAAAFVFLWLASSRRTWYSAGLWALCFGACGAIVTLSKLAFMGWGLGDAQYDFTGFSGHTALSSCFWPVALWLLASRGGHRLRVAAACAGWVLGTAIGVSRLAIHAHSVSEVVSGCLLGVAASGLFLKLQHSRPHPRLPAWWVAASLLVPMVLLPPGHRAPTHGLLEYAAARIAGLERPYTRRDLHAGTHPLPRMRPVKSIF</sequence>
<dbReference type="InterPro" id="IPR000326">
    <property type="entry name" value="PAP2/HPO"/>
</dbReference>
<keyword evidence="1" id="KW-0472">Membrane</keyword>